<organism evidence="3 4">
    <name type="scientific">Cylindrospermopsis raciborskii CENA302</name>
    <dbReference type="NCBI Taxonomy" id="1170768"/>
    <lineage>
        <taxon>Bacteria</taxon>
        <taxon>Bacillati</taxon>
        <taxon>Cyanobacteriota</taxon>
        <taxon>Cyanophyceae</taxon>
        <taxon>Nostocales</taxon>
        <taxon>Aphanizomenonaceae</taxon>
        <taxon>Cylindrospermopsis</taxon>
    </lineage>
</organism>
<accession>A0A9Q5QWG8</accession>
<reference evidence="3 4" key="1">
    <citation type="submission" date="2017-01" db="EMBL/GenBank/DDBJ databases">
        <authorList>
            <person name="Abreu V.A."/>
            <person name="Popin R.V."/>
            <person name="Rigonato J."/>
            <person name="Andreote A.P."/>
            <person name="Schaker P.C."/>
            <person name="Hoff-Risseti C."/>
            <person name="Alvarenga D.O."/>
            <person name="Varani A.M."/>
            <person name="Fiore M.F."/>
        </authorList>
    </citation>
    <scope>NUCLEOTIDE SEQUENCE [LARGE SCALE GENOMIC DNA]</scope>
    <source>
        <strain evidence="3 4">CENA302</strain>
    </source>
</reference>
<sequence>MSQDKKPRSKQQLPGTPPPGVYHKKPLFWKILIIQVLRGTIGVLERMVTRLETSPASRTPEQGGLLLWVVTKWDGFLRGFRLFLPSKVANNVSDGFLTMFFAFLAVLAIGVTATSLISQIGSPSVPQLSQPPTDSTVEGKTQTQLSQPPTDSTVEGKTQTQLGQPPTDSTVEGKTQTQLSQPPTDSTVEDKTETQLGQPPTDSTVEGKTETQLGQPPTDSILKSQAELIPQQEVTGFIEKQLKEITATNIITKDKQRIEVEIVQSIKTNFRISEIVIKTTEAWYKLESSQQEKLAAKILKSCQEMDLIHVKILNARNQLIARSPVVGTKMVFFQFPNS</sequence>
<feature type="compositionally biased region" description="Polar residues" evidence="1">
    <location>
        <begin position="194"/>
        <end position="218"/>
    </location>
</feature>
<proteinExistence type="predicted"/>
<evidence type="ECO:0000256" key="2">
    <source>
        <dbReference type="SAM" id="Phobius"/>
    </source>
</evidence>
<evidence type="ECO:0000313" key="4">
    <source>
        <dbReference type="Proteomes" id="UP000190056"/>
    </source>
</evidence>
<feature type="region of interest" description="Disordered" evidence="1">
    <location>
        <begin position="122"/>
        <end position="218"/>
    </location>
</feature>
<feature type="compositionally biased region" description="Polar residues" evidence="1">
    <location>
        <begin position="122"/>
        <end position="186"/>
    </location>
</feature>
<keyword evidence="2" id="KW-0472">Membrane</keyword>
<dbReference type="EMBL" id="MTPU01000036">
    <property type="protein sequence ID" value="OPH09744.1"/>
    <property type="molecule type" value="Genomic_DNA"/>
</dbReference>
<gene>
    <name evidence="3" type="ORF">CENA302_08080</name>
</gene>
<keyword evidence="2" id="KW-0812">Transmembrane</keyword>
<dbReference type="RefSeq" id="WP_071247677.1">
    <property type="nucleotide sequence ID" value="NZ_MTPU01000036.1"/>
</dbReference>
<feature type="transmembrane region" description="Helical" evidence="2">
    <location>
        <begin position="96"/>
        <end position="117"/>
    </location>
</feature>
<name>A0A9Q5QWG8_9CYAN</name>
<evidence type="ECO:0000256" key="1">
    <source>
        <dbReference type="SAM" id="MobiDB-lite"/>
    </source>
</evidence>
<dbReference type="AlphaFoldDB" id="A0A9Q5QWG8"/>
<protein>
    <submittedName>
        <fullName evidence="3">Uncharacterized protein</fullName>
    </submittedName>
</protein>
<evidence type="ECO:0000313" key="3">
    <source>
        <dbReference type="EMBL" id="OPH09744.1"/>
    </source>
</evidence>
<comment type="caution">
    <text evidence="3">The sequence shown here is derived from an EMBL/GenBank/DDBJ whole genome shotgun (WGS) entry which is preliminary data.</text>
</comment>
<keyword evidence="2" id="KW-1133">Transmembrane helix</keyword>
<dbReference type="Proteomes" id="UP000190056">
    <property type="component" value="Unassembled WGS sequence"/>
</dbReference>